<evidence type="ECO:0000259" key="4">
    <source>
        <dbReference type="Pfam" id="PF00291"/>
    </source>
</evidence>
<dbReference type="PANTHER" id="PTHR48078">
    <property type="entry name" value="THREONINE DEHYDRATASE, MITOCHONDRIAL-RELATED"/>
    <property type="match status" value="1"/>
</dbReference>
<dbReference type="Proteomes" id="UP000626026">
    <property type="component" value="Unassembled WGS sequence"/>
</dbReference>
<dbReference type="InterPro" id="IPR001926">
    <property type="entry name" value="TrpB-like_PALP"/>
</dbReference>
<dbReference type="PROSITE" id="PS00165">
    <property type="entry name" value="DEHYDRATASE_SER_THR"/>
    <property type="match status" value="1"/>
</dbReference>
<comment type="caution">
    <text evidence="5">The sequence shown here is derived from an EMBL/GenBank/DDBJ whole genome shotgun (WGS) entry which is preliminary data.</text>
</comment>
<keyword evidence="6" id="KW-1185">Reference proteome</keyword>
<reference evidence="5 6" key="1">
    <citation type="journal article" date="2013" name="Int. J. Syst. Evol. Microbiol.">
        <title>Roseomonas aerophila sp. nov., isolated from air.</title>
        <authorList>
            <person name="Kim S.J."/>
            <person name="Weon H.Y."/>
            <person name="Ahn J.H."/>
            <person name="Hong S.B."/>
            <person name="Seok S.J."/>
            <person name="Whang K.S."/>
            <person name="Kwon S.W."/>
        </authorList>
    </citation>
    <scope>NUCLEOTIDE SEQUENCE [LARGE SCALE GENOMIC DNA]</scope>
    <source>
        <strain evidence="5 6">NBRC 108923</strain>
    </source>
</reference>
<dbReference type="EMBL" id="JACTVA010000006">
    <property type="protein sequence ID" value="MBC9206294.1"/>
    <property type="molecule type" value="Genomic_DNA"/>
</dbReference>
<dbReference type="InterPro" id="IPR036052">
    <property type="entry name" value="TrpB-like_PALP_sf"/>
</dbReference>
<keyword evidence="3" id="KW-0456">Lyase</keyword>
<evidence type="ECO:0000256" key="1">
    <source>
        <dbReference type="ARBA" id="ARBA00001933"/>
    </source>
</evidence>
<dbReference type="Pfam" id="PF00291">
    <property type="entry name" value="PALP"/>
    <property type="match status" value="1"/>
</dbReference>
<proteinExistence type="predicted"/>
<organism evidence="5 6">
    <name type="scientific">Teichococcus aerophilus</name>
    <dbReference type="NCBI Taxonomy" id="1224513"/>
    <lineage>
        <taxon>Bacteria</taxon>
        <taxon>Pseudomonadati</taxon>
        <taxon>Pseudomonadota</taxon>
        <taxon>Alphaproteobacteria</taxon>
        <taxon>Acetobacterales</taxon>
        <taxon>Roseomonadaceae</taxon>
        <taxon>Roseomonas</taxon>
    </lineage>
</organism>
<evidence type="ECO:0000313" key="5">
    <source>
        <dbReference type="EMBL" id="MBC9206294.1"/>
    </source>
</evidence>
<sequence>MQPPGAEERAQAATRLRGVLLETPLLESERLNDRLGGRVLVKAECLQHTGSFKARGAWNWLSQLDPTAAAGGIVALSSGNHGQAVAWAARRLGLGPVTILMPVDAPAAKVARTRAWGAVVAAYDRTSVDRAALMRHWVEERRHVMVPAFDDRRIVAATSTIATEALAQAAAVGATPTQMVVACSGGGLAAGCALALAAHPAPVPLLAVEPEGFDDMGRSLAAGQRLANAPGATTICDALLSPISGELCFGINHAEGTRAQAVPDHLARAAMAAYFEYFGLVVEPGGALPLAALLGGPEGLRGRTVLIVASGANTDKAVWLDAVSQDLPAAA</sequence>
<evidence type="ECO:0000256" key="3">
    <source>
        <dbReference type="ARBA" id="ARBA00023239"/>
    </source>
</evidence>
<keyword evidence="2" id="KW-0663">Pyridoxal phosphate</keyword>
<protein>
    <submittedName>
        <fullName evidence="5">Pyridoxal-phosphate dependent enzyme</fullName>
    </submittedName>
</protein>
<dbReference type="InterPro" id="IPR000634">
    <property type="entry name" value="Ser/Thr_deHydtase_PyrdxlP-BS"/>
</dbReference>
<dbReference type="PANTHER" id="PTHR48078:SF6">
    <property type="entry name" value="L-THREONINE DEHYDRATASE CATABOLIC TDCB"/>
    <property type="match status" value="1"/>
</dbReference>
<feature type="domain" description="Tryptophan synthase beta chain-like PALP" evidence="4">
    <location>
        <begin position="22"/>
        <end position="311"/>
    </location>
</feature>
<dbReference type="SUPFAM" id="SSF53686">
    <property type="entry name" value="Tryptophan synthase beta subunit-like PLP-dependent enzymes"/>
    <property type="match status" value="1"/>
</dbReference>
<comment type="cofactor">
    <cofactor evidence="1">
        <name>pyridoxal 5'-phosphate</name>
        <dbReference type="ChEBI" id="CHEBI:597326"/>
    </cofactor>
</comment>
<evidence type="ECO:0000256" key="2">
    <source>
        <dbReference type="ARBA" id="ARBA00022898"/>
    </source>
</evidence>
<dbReference type="Gene3D" id="3.40.50.1100">
    <property type="match status" value="2"/>
</dbReference>
<name>A0ABR7RIB0_9PROT</name>
<accession>A0ABR7RIB0</accession>
<evidence type="ECO:0000313" key="6">
    <source>
        <dbReference type="Proteomes" id="UP000626026"/>
    </source>
</evidence>
<gene>
    <name evidence="5" type="ORF">IBL26_05565</name>
</gene>
<dbReference type="InterPro" id="IPR050147">
    <property type="entry name" value="Ser/Thr_Dehydratase"/>
</dbReference>